<dbReference type="PANTHER" id="PTHR14233">
    <property type="entry name" value="DUF914-RELATED"/>
    <property type="match status" value="1"/>
</dbReference>
<evidence type="ECO:0000256" key="3">
    <source>
        <dbReference type="ARBA" id="ARBA00022448"/>
    </source>
</evidence>
<keyword evidence="4 8" id="KW-0812">Transmembrane</keyword>
<evidence type="ECO:0000256" key="2">
    <source>
        <dbReference type="ARBA" id="ARBA00007863"/>
    </source>
</evidence>
<feature type="transmembrane region" description="Helical" evidence="8">
    <location>
        <begin position="314"/>
        <end position="334"/>
    </location>
</feature>
<organism evidence="9 10">
    <name type="scientific">Ophiocordyceps unilateralis</name>
    <name type="common">Zombie-ant fungus</name>
    <name type="synonym">Torrubia unilateralis</name>
    <dbReference type="NCBI Taxonomy" id="268505"/>
    <lineage>
        <taxon>Eukaryota</taxon>
        <taxon>Fungi</taxon>
        <taxon>Dikarya</taxon>
        <taxon>Ascomycota</taxon>
        <taxon>Pezizomycotina</taxon>
        <taxon>Sordariomycetes</taxon>
        <taxon>Hypocreomycetidae</taxon>
        <taxon>Hypocreales</taxon>
        <taxon>Ophiocordycipitaceae</taxon>
        <taxon>Ophiocordyceps</taxon>
    </lineage>
</organism>
<feature type="transmembrane region" description="Helical" evidence="8">
    <location>
        <begin position="187"/>
        <end position="204"/>
    </location>
</feature>
<dbReference type="InterPro" id="IPR009262">
    <property type="entry name" value="SLC35_F1/F2/F6"/>
</dbReference>
<feature type="transmembrane region" description="Helical" evidence="8">
    <location>
        <begin position="285"/>
        <end position="307"/>
    </location>
</feature>
<keyword evidence="3" id="KW-0813">Transport</keyword>
<dbReference type="GO" id="GO:0016020">
    <property type="term" value="C:membrane"/>
    <property type="evidence" value="ECO:0007669"/>
    <property type="project" value="UniProtKB-SubCell"/>
</dbReference>
<dbReference type="Proteomes" id="UP000037136">
    <property type="component" value="Unassembled WGS sequence"/>
</dbReference>
<protein>
    <recommendedName>
        <fullName evidence="11">EamA domain-containing protein</fullName>
    </recommendedName>
</protein>
<reference evidence="9 10" key="1">
    <citation type="journal article" date="2015" name="BMC Genomics">
        <title>Gene expression during zombie ant biting behavior reflects the complexity underlying fungal parasitic behavioral manipulation.</title>
        <authorList>
            <person name="de Bekker C."/>
            <person name="Ohm R.A."/>
            <person name="Loreto R.G."/>
            <person name="Sebastian A."/>
            <person name="Albert I."/>
            <person name="Merrow M."/>
            <person name="Brachmann A."/>
            <person name="Hughes D.P."/>
        </authorList>
    </citation>
    <scope>NUCLEOTIDE SEQUENCE [LARGE SCALE GENOMIC DNA]</scope>
    <source>
        <strain evidence="9 10">SC16a</strain>
    </source>
</reference>
<dbReference type="EMBL" id="LAZP02000016">
    <property type="protein sequence ID" value="PFH62836.1"/>
    <property type="molecule type" value="Genomic_DNA"/>
</dbReference>
<feature type="transmembrane region" description="Helical" evidence="8">
    <location>
        <begin position="252"/>
        <end position="270"/>
    </location>
</feature>
<proteinExistence type="inferred from homology"/>
<evidence type="ECO:0000256" key="6">
    <source>
        <dbReference type="ARBA" id="ARBA00023136"/>
    </source>
</evidence>
<evidence type="ECO:0000256" key="1">
    <source>
        <dbReference type="ARBA" id="ARBA00004141"/>
    </source>
</evidence>
<dbReference type="SUPFAM" id="SSF103481">
    <property type="entry name" value="Multidrug resistance efflux transporter EmrE"/>
    <property type="match status" value="1"/>
</dbReference>
<gene>
    <name evidence="9" type="ORF">XA68_11617</name>
</gene>
<keyword evidence="6 8" id="KW-0472">Membrane</keyword>
<keyword evidence="10" id="KW-1185">Reference proteome</keyword>
<evidence type="ECO:0000256" key="5">
    <source>
        <dbReference type="ARBA" id="ARBA00022989"/>
    </source>
</evidence>
<feature type="compositionally biased region" description="Low complexity" evidence="7">
    <location>
        <begin position="1"/>
        <end position="12"/>
    </location>
</feature>
<evidence type="ECO:0000256" key="4">
    <source>
        <dbReference type="ARBA" id="ARBA00022692"/>
    </source>
</evidence>
<evidence type="ECO:0000256" key="8">
    <source>
        <dbReference type="SAM" id="Phobius"/>
    </source>
</evidence>
<dbReference type="InterPro" id="IPR052221">
    <property type="entry name" value="SLC35F_Transporter"/>
</dbReference>
<comment type="caution">
    <text evidence="9">The sequence shown here is derived from an EMBL/GenBank/DDBJ whole genome shotgun (WGS) entry which is preliminary data.</text>
</comment>
<accession>A0A2A9PQ50</accession>
<feature type="region of interest" description="Disordered" evidence="7">
    <location>
        <begin position="1"/>
        <end position="32"/>
    </location>
</feature>
<dbReference type="STRING" id="268505.A0A2A9PQ50"/>
<dbReference type="PANTHER" id="PTHR14233:SF4">
    <property type="entry name" value="SOLUTE CARRIER FAMILY 35 MEMBER F2"/>
    <property type="match status" value="1"/>
</dbReference>
<feature type="transmembrane region" description="Helical" evidence="8">
    <location>
        <begin position="224"/>
        <end position="240"/>
    </location>
</feature>
<comment type="subcellular location">
    <subcellularLocation>
        <location evidence="1">Membrane</location>
        <topology evidence="1">Multi-pass membrane protein</topology>
    </subcellularLocation>
</comment>
<keyword evidence="5 8" id="KW-1133">Transmembrane helix</keyword>
<evidence type="ECO:0000313" key="10">
    <source>
        <dbReference type="Proteomes" id="UP000037136"/>
    </source>
</evidence>
<dbReference type="InterPro" id="IPR037185">
    <property type="entry name" value="EmrE-like"/>
</dbReference>
<feature type="transmembrane region" description="Helical" evidence="8">
    <location>
        <begin position="340"/>
        <end position="363"/>
    </location>
</feature>
<feature type="transmembrane region" description="Helical" evidence="8">
    <location>
        <begin position="159"/>
        <end position="180"/>
    </location>
</feature>
<name>A0A2A9PQ50_OPHUN</name>
<evidence type="ECO:0000256" key="7">
    <source>
        <dbReference type="SAM" id="MobiDB-lite"/>
    </source>
</evidence>
<dbReference type="GO" id="GO:0022857">
    <property type="term" value="F:transmembrane transporter activity"/>
    <property type="evidence" value="ECO:0007669"/>
    <property type="project" value="InterPro"/>
</dbReference>
<sequence>MPVHLPTTPTTPVDETICPPPSPPLLHQHDQSPDAEAEAAAAGLALLESRHRHCWYGYVTSREFLVVALLGQLLSLCITATNTFTTLLARAEFNAPALQTCFNYALIGTVFTAVVVIRDGPRAWFRALRLRGWRYLALAALDVEANYFTVLAYQHTTILSAQLINFWSIVCVVAASALLLRVRYRPQQLVGILVCCAGMGLLIATDHLGQRNGGPANDPLRGDLFALLGATLYGLSNVMEEWLVSKDAAHDVLAFLGLFGLVINGVQAAIFDRAALAAAAWSGPVAGWLVGYTLCLSLFYSLAPLVLRMASAAFFDVSLLTANFWGVIIGVRLFAYSVHFLYPLAFLCIVAGLVLYFIAGTFLGDARKPWLARDQHDGIAGVGTAKLRAINAARHRHGPPVGLWDRFRRLLGA</sequence>
<dbReference type="Pfam" id="PF06027">
    <property type="entry name" value="SLC35F"/>
    <property type="match status" value="1"/>
</dbReference>
<dbReference type="OrthoDB" id="429955at2759"/>
<comment type="similarity">
    <text evidence="2">Belongs to the SLC35F solute transporter family.</text>
</comment>
<feature type="transmembrane region" description="Helical" evidence="8">
    <location>
        <begin position="104"/>
        <end position="121"/>
    </location>
</feature>
<feature type="transmembrane region" description="Helical" evidence="8">
    <location>
        <begin position="64"/>
        <end position="84"/>
    </location>
</feature>
<reference evidence="9 10" key="2">
    <citation type="journal article" date="2017" name="Sci. Rep.">
        <title>Ant-infecting Ophiocordyceps genomes reveal a high diversity of potential behavioral manipulation genes and a possible major role for enterotoxins.</title>
        <authorList>
            <person name="de Bekker C."/>
            <person name="Ohm R.A."/>
            <person name="Evans H.C."/>
            <person name="Brachmann A."/>
            <person name="Hughes D.P."/>
        </authorList>
    </citation>
    <scope>NUCLEOTIDE SEQUENCE [LARGE SCALE GENOMIC DNA]</scope>
    <source>
        <strain evidence="9 10">SC16a</strain>
    </source>
</reference>
<dbReference type="AlphaFoldDB" id="A0A2A9PQ50"/>
<feature type="transmembrane region" description="Helical" evidence="8">
    <location>
        <begin position="133"/>
        <end position="153"/>
    </location>
</feature>
<evidence type="ECO:0008006" key="11">
    <source>
        <dbReference type="Google" id="ProtNLM"/>
    </source>
</evidence>
<evidence type="ECO:0000313" key="9">
    <source>
        <dbReference type="EMBL" id="PFH62836.1"/>
    </source>
</evidence>